<feature type="region of interest" description="Disordered" evidence="13">
    <location>
        <begin position="1506"/>
        <end position="1567"/>
    </location>
</feature>
<dbReference type="FunFam" id="3.20.20.80:FF:000048">
    <property type="entry name" value="Brain chitinase and chia"/>
    <property type="match status" value="2"/>
</dbReference>
<dbReference type="SUPFAM" id="SSF57625">
    <property type="entry name" value="Invertebrate chitin-binding proteins"/>
    <property type="match status" value="5"/>
</dbReference>
<keyword evidence="11" id="KW-0624">Polysaccharide degradation</keyword>
<keyword evidence="6 12" id="KW-0378">Hydrolase</keyword>
<evidence type="ECO:0000259" key="14">
    <source>
        <dbReference type="PROSITE" id="PS50940"/>
    </source>
</evidence>
<dbReference type="InterPro" id="IPR001579">
    <property type="entry name" value="Glyco_hydro_18_chit_AS"/>
</dbReference>
<feature type="domain" description="Chitin-binding type-2" evidence="14">
    <location>
        <begin position="1364"/>
        <end position="1417"/>
    </location>
</feature>
<feature type="domain" description="GH18" evidence="15">
    <location>
        <begin position="2007"/>
        <end position="2376"/>
    </location>
</feature>
<dbReference type="SMART" id="SM00494">
    <property type="entry name" value="ChtBD2"/>
    <property type="match status" value="5"/>
</dbReference>
<dbReference type="FunFam" id="3.20.20.80:FF:000007">
    <property type="entry name" value="Acidic mammalian chitinase"/>
    <property type="match status" value="3"/>
</dbReference>
<dbReference type="PANTHER" id="PTHR11177">
    <property type="entry name" value="CHITINASE"/>
    <property type="match status" value="1"/>
</dbReference>
<sequence length="2907" mass="328819">MELRLTICAVLTFYASLTNEKVLRVKRSEHVPPLDAPTFRRDSVEHPPIFDRYTDRSSYYTVLEEYGSRSLPLRAAVESIPDVIKTSKRLPLRDAVEKRPPPDEPLDAVEDLDETNYNVLSYQKINPSGKLDFSSTSESTPHQDIPKTQSNFNSYSIPQYQHVPPQYVPNQYLYTPHNFVYSGPQPHFYQSQTLYSPLQFFRNVIGDYRSATPYRIDNSFQQLLVSPAVPRGRSLEPEHPFLRRGSEQAGNNDAANKKIVCYVEGKATYRKEPLNFSPEELDAFACTHVIYAYASIDPHTFEMISNDEEFDIVQGGYRAITGLKRLNPNLKVLISLGGGREDGSHRFSSLISSARHRRDFIRSAISFLKQYDFDGMDVHWQYPGAEELGGHVTDKEFLTLFLEEVSEIFKERGWLLVVSAPASRFRIEDGFNPTSLGSVVDFVNVQAYNFHRDREPVADHHSNLYARPQDNGLDLFLSVDYAVKFWLKKGLPRSKLVLGIPFFGRSFTLQYSNDTNLGSPIKGPGREGFYTQNPGFLAYFEICELELNEGWYRYEDAVGSPYLVNGNQWVGFDDERSIRKKIEYVKVQDLAGVYVFAADLDDFKGLCGEKWPLLTSLKKDLRGGEQSSINFDHNPPTQPFGTCQSTGFYSDPKNCAAYYVCKNGLSYHLSCGENLMFNSNTAKCEHFSPERCKPGQTVYIPNSLKEIDPLLRKDQIKDSKPKVVCYVTNWAFYRKAEGKFVPEHIDQRLCTHVVYAFASLDPEKLLMKEFDPWADLDNSLYERITSLSDTTTLLSLGGWTDSSGDKYSRLVSDGSARRRFVIGAVGFLRRYGFKGLHFDWNYPVCWQSNCKRGPSSDKTNFPKLLQELRKEFDKENPPLVLAASISGYKEVIDVAYDLTTLGQTLDFISVMTYDYHGAWEHQTGHVSPLYQRPSDKYPQYNSNFTMEYLVSRGAPREKLLMGVPFYGQSFTLTKDTNYGENAPSSGPGEPGEYTKQPGMLAYYEVCNRIRNQRWISNSNSASGGPYAYNRNQWVGYEDVNSIKEKANYIKTKGFGGAVAWTIDLDDFNNRCCEGTFPLLRSLNYELGLITDKPTKGDCTKPPAPSTPAPPETTTGVDSGAASSTTEHIHGEWTSSTSKKPTTSAWWTTTKKPTSSKPTTSPWWTNKPSSSSSSKPSTTWSPWWSTSSSSKPTTKPSTPVVWWTEKPSTIPTTRPTTTTVAWWATKPSTTAKPTTEATPDGSTIVPPPAVVMPEVDTPSKPCEPGQHLPDATNCNAYYRCILGELKKQYCAGGLHWNKRKNICDWPKEAKCREEKPYLATTTRKPVRKPQTTVLWQTRTTPAKVTRTTQAPQTTRPTSPETTTSKKDCVTGTYYPHESCSQFYVCVNGHLVEQSCAPGLSWNAQDGMCDWNFKVKCLPGNKIAQKFNLLNNQYIGDRPQPYSACTENTFAPLAGDCTQYLHCLWGKYEVFQCAPGLHWNDQKKICDWPRGAHCSQDTDNSIIDLDTTAKPAVTTPSRPSSKKPTTPSQWKPPTTTPSQWKPPSTTTTESSGNEWEWHPPIPPTSEKPPLSEPLKPFSGYYKIVCYFTNWAWYRKGSGKYLPEDIDENLCTHIVYGFAVLDYSNYIIKAHDSWADFDNQFYKRVTAYKEKGVKVSIAIGGWNDSLGDKYSKLVNNPAARRRFIEHILKFLEKYNFDGLDLDWEYPKCWQVDCKKGPDSDKEAFAAFVTELKQAFKPKGYLLSAAVSPSKTVIDAGYNVPVLAENLDWVAVMTYDFHGQWDKQTGHVAPLFYHPEDEVAFYNSNFSLNYWISEGVPRRKIVMGMPLYGQSFRLEKESEHGLNAKAPGPGEAGPYTRAAGFLAYYEICDNIQNKGWTVVQDPKRRMGPYAYKGNQWVSFDDREMIRIKSEYIRKMDIGGGMIWALDLDDFKNKCGEGRHPLLTTIRNVLADPGNGEQEPIPPIEEERPAVGEPEPVETEEEPLPPRIDQTIAPPPSQTTTTQALVDVNSEFKVVCYFTNWAWYRQGVGKYLPSDIDPDLCTHIVYGFAVLNGDQLIIKPHDTWADFDNKFYEKVTALKAKGIKVLIAIGGWNDSAGDKYSKLVNNPSARRRFVSHVVDFIEENNFDGLDLDWEYPKCWQVDCNKGPSSDKPAFAELVKELHDAFQPKGWLLSSAVSPSKRVIDAGYDVPALSKYLDWIAVMCYDYHGQWDKVTGHVAPMYAHPEDIDDTFNTNFTIHYWIEKGADRRKLVMGMPMYGQSFSLADNSNNGLNVATYGGGEAGEETRARGFLAYYEICTNIMKKGWQVVRDRKGRLGPYAYLRDQWVSFDDIGMIRHKSEYIKAMGLGGGMIWALDLDDFKNICDCEEYPLLRTINRVLRNYAKPAPKCILGKPQKPTKKPTLKPTTKKPTTPSTIQTQKPSHPVQTQPPPKSCDGRLFVSHDTNCNQYYLCNQGQLQLQSCPSGLFWNNDHCDWPENTQCHPDGSTTAPIDEVTDSNEPASEGTTQETYLPPIETTSRPSYPGTEVGQGGDDYKVVCYFTNWAWYRQGDGKYLPSDIDPELCTHINYGFAVLDSTSLTIKPHDSWADIDNEFYKKVTEYKTKGIKVLIAIGGWNDSLGNKYSRLVNDPQARARFITNVIQFIEKWDFDGLDLDWEYPKCWQVDCNKGPDSDKQNFAALVRELSAAFKPKGLLLSSAVSPSKAVIDAGYDVPVLSKYFDWIAVMTYDFHGHWDKQTGHVAPLYYYPGDLYDYFNANFSINYWIEKGAPPKKLVMGMPLYGQSFSLADSGKRGLNEKSYGPGEAGDFTRAGGFLAFYEICERVKKKGWTVTRDPEGRIGPYAYMGNQWVSYDDISEIKRKSRLVKELGLGGGMIWALDLDDFRDRCGCGRHPLLKTMNKELRGIPSDIMLQNCT</sequence>
<keyword evidence="7" id="KW-0146">Chitin degradation</keyword>
<evidence type="ECO:0000256" key="6">
    <source>
        <dbReference type="ARBA" id="ARBA00022801"/>
    </source>
</evidence>
<dbReference type="InterPro" id="IPR011583">
    <property type="entry name" value="Chitinase_II/V-like_cat"/>
</dbReference>
<feature type="compositionally biased region" description="Low complexity" evidence="13">
    <location>
        <begin position="1339"/>
        <end position="1361"/>
    </location>
</feature>
<evidence type="ECO:0000313" key="16">
    <source>
        <dbReference type="EMBL" id="WNT43924.1"/>
    </source>
</evidence>
<evidence type="ECO:0000256" key="10">
    <source>
        <dbReference type="ARBA" id="ARBA00023295"/>
    </source>
</evidence>
<feature type="domain" description="GH18" evidence="15">
    <location>
        <begin position="1579"/>
        <end position="1948"/>
    </location>
</feature>
<dbReference type="PROSITE" id="PS51910">
    <property type="entry name" value="GH18_2"/>
    <property type="match status" value="5"/>
</dbReference>
<feature type="domain" description="Chitin-binding type-2" evidence="14">
    <location>
        <begin position="2425"/>
        <end position="2477"/>
    </location>
</feature>
<feature type="compositionally biased region" description="Low complexity" evidence="13">
    <location>
        <begin position="2397"/>
        <end position="2415"/>
    </location>
</feature>
<feature type="domain" description="GH18" evidence="15">
    <location>
        <begin position="257"/>
        <end position="624"/>
    </location>
</feature>
<dbReference type="SUPFAM" id="SSF54556">
    <property type="entry name" value="Chitinase insertion domain"/>
    <property type="match status" value="5"/>
</dbReference>
<evidence type="ECO:0000256" key="9">
    <source>
        <dbReference type="ARBA" id="ARBA00023277"/>
    </source>
</evidence>
<keyword evidence="9" id="KW-0119">Carbohydrate metabolism</keyword>
<dbReference type="GO" id="GO:0008843">
    <property type="term" value="F:endochitinase activity"/>
    <property type="evidence" value="ECO:0007669"/>
    <property type="project" value="UniProtKB-EC"/>
</dbReference>
<dbReference type="InterPro" id="IPR050314">
    <property type="entry name" value="Glycosyl_Hydrlase_18"/>
</dbReference>
<evidence type="ECO:0000256" key="3">
    <source>
        <dbReference type="ARBA" id="ARBA00012729"/>
    </source>
</evidence>
<feature type="region of interest" description="Disordered" evidence="13">
    <location>
        <begin position="130"/>
        <end position="151"/>
    </location>
</feature>
<feature type="compositionally biased region" description="Polar residues" evidence="13">
    <location>
        <begin position="2491"/>
        <end position="2514"/>
    </location>
</feature>
<keyword evidence="8" id="KW-1015">Disulfide bond</keyword>
<comment type="similarity">
    <text evidence="2">Belongs to the glycosyl hydrolase 18 family. Chitinase class II subfamily.</text>
</comment>
<feature type="region of interest" description="Disordered" evidence="13">
    <location>
        <begin position="1945"/>
        <end position="1994"/>
    </location>
</feature>
<dbReference type="EMBL" id="OP314541">
    <property type="protein sequence ID" value="WNT43924.1"/>
    <property type="molecule type" value="mRNA"/>
</dbReference>
<feature type="compositionally biased region" description="Low complexity" evidence="13">
    <location>
        <begin position="1132"/>
        <end position="1198"/>
    </location>
</feature>
<feature type="domain" description="Chitin-binding type-2" evidence="14">
    <location>
        <begin position="640"/>
        <end position="694"/>
    </location>
</feature>
<dbReference type="InterPro" id="IPR029070">
    <property type="entry name" value="Chitinase_insertion_sf"/>
</dbReference>
<dbReference type="EC" id="3.2.1.14" evidence="3"/>
<accession>A0AA96NF70</accession>
<evidence type="ECO:0000256" key="4">
    <source>
        <dbReference type="ARBA" id="ARBA00022669"/>
    </source>
</evidence>
<feature type="region of interest" description="Disordered" evidence="13">
    <location>
        <begin position="1093"/>
        <end position="1200"/>
    </location>
</feature>
<dbReference type="GO" id="GO:0008061">
    <property type="term" value="F:chitin binding"/>
    <property type="evidence" value="ECO:0007669"/>
    <property type="project" value="UniProtKB-KW"/>
</dbReference>
<feature type="compositionally biased region" description="Pro residues" evidence="13">
    <location>
        <begin position="1101"/>
        <end position="1110"/>
    </location>
</feature>
<name>A0AA96NF70_MONAT</name>
<evidence type="ECO:0000256" key="13">
    <source>
        <dbReference type="SAM" id="MobiDB-lite"/>
    </source>
</evidence>
<evidence type="ECO:0000259" key="15">
    <source>
        <dbReference type="PROSITE" id="PS51910"/>
    </source>
</evidence>
<dbReference type="InterPro" id="IPR036508">
    <property type="entry name" value="Chitin-bd_dom_sf"/>
</dbReference>
<keyword evidence="5" id="KW-0732">Signal</keyword>
<keyword evidence="10 12" id="KW-0326">Glycosidase</keyword>
<feature type="region of interest" description="Disordered" evidence="13">
    <location>
        <begin position="1339"/>
        <end position="1362"/>
    </location>
</feature>
<dbReference type="PROSITE" id="PS50940">
    <property type="entry name" value="CHIT_BIND_II"/>
    <property type="match status" value="5"/>
</dbReference>
<dbReference type="FunFam" id="3.10.50.10:FF:000004">
    <property type="entry name" value="Chitinase 5"/>
    <property type="match status" value="1"/>
</dbReference>
<evidence type="ECO:0000256" key="1">
    <source>
        <dbReference type="ARBA" id="ARBA00000822"/>
    </source>
</evidence>
<dbReference type="FunFam" id="2.170.140.10:FF:000004">
    <property type="entry name" value="Chitinase 5"/>
    <property type="match status" value="1"/>
</dbReference>
<dbReference type="InterPro" id="IPR002557">
    <property type="entry name" value="Chitin-bd_dom"/>
</dbReference>
<feature type="compositionally biased region" description="Polar residues" evidence="13">
    <location>
        <begin position="133"/>
        <end position="151"/>
    </location>
</feature>
<dbReference type="InterPro" id="IPR017853">
    <property type="entry name" value="GH"/>
</dbReference>
<dbReference type="SUPFAM" id="SSF51445">
    <property type="entry name" value="(Trans)glycosidases"/>
    <property type="match status" value="5"/>
</dbReference>
<dbReference type="Pfam" id="PF00704">
    <property type="entry name" value="Glyco_hydro_18"/>
    <property type="match status" value="5"/>
</dbReference>
<proteinExistence type="evidence at transcript level"/>
<dbReference type="PANTHER" id="PTHR11177:SF359">
    <property type="entry name" value="CHITINASE 10-RELATED"/>
    <property type="match status" value="1"/>
</dbReference>
<dbReference type="PROSITE" id="PS01095">
    <property type="entry name" value="GH18_1"/>
    <property type="match status" value="3"/>
</dbReference>
<keyword evidence="4" id="KW-0147">Chitin-binding</keyword>
<dbReference type="Pfam" id="PF01607">
    <property type="entry name" value="CBM_14"/>
    <property type="match status" value="5"/>
</dbReference>
<organism evidence="16">
    <name type="scientific">Monochamus alternatus</name>
    <name type="common">Japanese pine sawyer beetle</name>
    <dbReference type="NCBI Taxonomy" id="192382"/>
    <lineage>
        <taxon>Eukaryota</taxon>
        <taxon>Metazoa</taxon>
        <taxon>Ecdysozoa</taxon>
        <taxon>Arthropoda</taxon>
        <taxon>Hexapoda</taxon>
        <taxon>Insecta</taxon>
        <taxon>Pterygota</taxon>
        <taxon>Neoptera</taxon>
        <taxon>Endopterygota</taxon>
        <taxon>Coleoptera</taxon>
        <taxon>Polyphaga</taxon>
        <taxon>Cucujiformia</taxon>
        <taxon>Chrysomeloidea</taxon>
        <taxon>Cerambycidae</taxon>
        <taxon>Lamiinae</taxon>
        <taxon>Monochamini</taxon>
        <taxon>Monochamus</taxon>
    </lineage>
</organism>
<evidence type="ECO:0000256" key="8">
    <source>
        <dbReference type="ARBA" id="ARBA00023157"/>
    </source>
</evidence>
<dbReference type="InterPro" id="IPR001223">
    <property type="entry name" value="Glyco_hydro18_cat"/>
</dbReference>
<comment type="catalytic activity">
    <reaction evidence="1">
        <text>Random endo-hydrolysis of N-acetyl-beta-D-glucosaminide (1-&gt;4)-beta-linkages in chitin and chitodextrins.</text>
        <dbReference type="EC" id="3.2.1.14"/>
    </reaction>
</comment>
<feature type="domain" description="GH18" evidence="15">
    <location>
        <begin position="2528"/>
        <end position="2897"/>
    </location>
</feature>
<dbReference type="Gene3D" id="3.20.20.80">
    <property type="entry name" value="Glycosidases"/>
    <property type="match status" value="5"/>
</dbReference>
<reference evidence="16" key="1">
    <citation type="submission" date="2022-08" db="EMBL/GenBank/DDBJ databases">
        <authorList>
            <person name="Fang S."/>
        </authorList>
    </citation>
    <scope>NUCLEOTIDE SEQUENCE</scope>
</reference>
<dbReference type="FunFam" id="3.10.50.10:FF:000001">
    <property type="entry name" value="Chitinase 3-like 1"/>
    <property type="match status" value="4"/>
</dbReference>
<evidence type="ECO:0000256" key="5">
    <source>
        <dbReference type="ARBA" id="ARBA00022729"/>
    </source>
</evidence>
<dbReference type="Gene3D" id="2.170.140.10">
    <property type="entry name" value="Chitin binding domain"/>
    <property type="match status" value="5"/>
</dbReference>
<protein>
    <recommendedName>
        <fullName evidence="3">chitinase</fullName>
        <ecNumber evidence="3">3.2.1.14</ecNumber>
    </recommendedName>
</protein>
<feature type="compositionally biased region" description="Low complexity" evidence="13">
    <location>
        <begin position="1512"/>
        <end position="1546"/>
    </location>
</feature>
<feature type="domain" description="Chitin-binding type-2" evidence="14">
    <location>
        <begin position="1258"/>
        <end position="1312"/>
    </location>
</feature>
<evidence type="ECO:0000256" key="11">
    <source>
        <dbReference type="ARBA" id="ARBA00023326"/>
    </source>
</evidence>
<feature type="region of interest" description="Disordered" evidence="13">
    <location>
        <begin position="2384"/>
        <end position="2430"/>
    </location>
</feature>
<dbReference type="GO" id="GO:0006032">
    <property type="term" value="P:chitin catabolic process"/>
    <property type="evidence" value="ECO:0007669"/>
    <property type="project" value="UniProtKB-KW"/>
</dbReference>
<evidence type="ECO:0000256" key="7">
    <source>
        <dbReference type="ARBA" id="ARBA00023024"/>
    </source>
</evidence>
<dbReference type="GO" id="GO:0005576">
    <property type="term" value="C:extracellular region"/>
    <property type="evidence" value="ECO:0007669"/>
    <property type="project" value="InterPro"/>
</dbReference>
<evidence type="ECO:0000256" key="2">
    <source>
        <dbReference type="ARBA" id="ARBA00009121"/>
    </source>
</evidence>
<dbReference type="SMART" id="SM00636">
    <property type="entry name" value="Glyco_18"/>
    <property type="match status" value="5"/>
</dbReference>
<evidence type="ECO:0000256" key="12">
    <source>
        <dbReference type="RuleBase" id="RU000489"/>
    </source>
</evidence>
<feature type="domain" description="GH18" evidence="15">
    <location>
        <begin position="721"/>
        <end position="1089"/>
    </location>
</feature>
<dbReference type="GO" id="GO:0000272">
    <property type="term" value="P:polysaccharide catabolic process"/>
    <property type="evidence" value="ECO:0007669"/>
    <property type="project" value="UniProtKB-KW"/>
</dbReference>
<dbReference type="CDD" id="cd02872">
    <property type="entry name" value="GH18_chitolectin_chitotriosidase"/>
    <property type="match status" value="4"/>
</dbReference>
<dbReference type="Gene3D" id="3.10.50.10">
    <property type="match status" value="5"/>
</dbReference>
<feature type="domain" description="Chitin-binding type-2" evidence="14">
    <location>
        <begin position="1440"/>
        <end position="1494"/>
    </location>
</feature>
<feature type="region of interest" description="Disordered" evidence="13">
    <location>
        <begin position="2478"/>
        <end position="2521"/>
    </location>
</feature>